<keyword evidence="2" id="KW-1185">Reference proteome</keyword>
<name>A0A5C8PLJ3_9HYPH</name>
<proteinExistence type="predicted"/>
<dbReference type="RefSeq" id="WP_147847867.1">
    <property type="nucleotide sequence ID" value="NZ_VDUZ01000016.1"/>
</dbReference>
<gene>
    <name evidence="1" type="ORF">FHP25_15540</name>
</gene>
<dbReference type="Proteomes" id="UP000321638">
    <property type="component" value="Unassembled WGS sequence"/>
</dbReference>
<sequence length="81" mass="8982">MHRRLLSIIHAAAQESPRRYADAELVKRIYGERRFTAGLTRLLEDGFVVRDGPAGTISLTAAGEHAALIGPGSRRSTKRRR</sequence>
<dbReference type="AlphaFoldDB" id="A0A5C8PLJ3"/>
<evidence type="ECO:0008006" key="3">
    <source>
        <dbReference type="Google" id="ProtNLM"/>
    </source>
</evidence>
<dbReference type="EMBL" id="VDUZ01000016">
    <property type="protein sequence ID" value="TXL74825.1"/>
    <property type="molecule type" value="Genomic_DNA"/>
</dbReference>
<evidence type="ECO:0000313" key="1">
    <source>
        <dbReference type="EMBL" id="TXL74825.1"/>
    </source>
</evidence>
<protein>
    <recommendedName>
        <fullName evidence="3">HemN C-terminal domain-containing protein</fullName>
    </recommendedName>
</protein>
<accession>A0A5C8PLJ3</accession>
<reference evidence="1 2" key="1">
    <citation type="submission" date="2019-06" db="EMBL/GenBank/DDBJ databases">
        <title>New taxonomy in bacterial strain CC-CFT640, isolated from vineyard.</title>
        <authorList>
            <person name="Lin S.-Y."/>
            <person name="Tsai C.-F."/>
            <person name="Young C.-C."/>
        </authorList>
    </citation>
    <scope>NUCLEOTIDE SEQUENCE [LARGE SCALE GENOMIC DNA]</scope>
    <source>
        <strain evidence="1 2">CC-CFT640</strain>
    </source>
</reference>
<comment type="caution">
    <text evidence="1">The sequence shown here is derived from an EMBL/GenBank/DDBJ whole genome shotgun (WGS) entry which is preliminary data.</text>
</comment>
<evidence type="ECO:0000313" key="2">
    <source>
        <dbReference type="Proteomes" id="UP000321638"/>
    </source>
</evidence>
<organism evidence="1 2">
    <name type="scientific">Vineibacter terrae</name>
    <dbReference type="NCBI Taxonomy" id="2586908"/>
    <lineage>
        <taxon>Bacteria</taxon>
        <taxon>Pseudomonadati</taxon>
        <taxon>Pseudomonadota</taxon>
        <taxon>Alphaproteobacteria</taxon>
        <taxon>Hyphomicrobiales</taxon>
        <taxon>Vineibacter</taxon>
    </lineage>
</organism>